<name>A0A5A7N8X8_9PROT</name>
<evidence type="ECO:0000256" key="4">
    <source>
        <dbReference type="NCBIfam" id="TIGR02021"/>
    </source>
</evidence>
<dbReference type="InterPro" id="IPR029063">
    <property type="entry name" value="SAM-dependent_MTases_sf"/>
</dbReference>
<evidence type="ECO:0000256" key="2">
    <source>
        <dbReference type="ARBA" id="ARBA00022679"/>
    </source>
</evidence>
<evidence type="ECO:0000256" key="3">
    <source>
        <dbReference type="ARBA" id="ARBA00022691"/>
    </source>
</evidence>
<reference evidence="6 7" key="1">
    <citation type="submission" date="2019-09" db="EMBL/GenBank/DDBJ databases">
        <title>NBRP : Genome information of microbial organism related human and environment.</title>
        <authorList>
            <person name="Hattori M."/>
            <person name="Oshima K."/>
            <person name="Inaba H."/>
            <person name="Suda W."/>
            <person name="Sakamoto M."/>
            <person name="Iino T."/>
            <person name="Kitahara M."/>
            <person name="Oshida Y."/>
            <person name="Iida T."/>
            <person name="Kudo T."/>
            <person name="Itoh T."/>
            <person name="Ohkuma M."/>
        </authorList>
    </citation>
    <scope>NUCLEOTIDE SEQUENCE [LARGE SCALE GENOMIC DNA]</scope>
    <source>
        <strain evidence="6 7">Q-1</strain>
    </source>
</reference>
<dbReference type="Proteomes" id="UP000324996">
    <property type="component" value="Unassembled WGS sequence"/>
</dbReference>
<evidence type="ECO:0000256" key="1">
    <source>
        <dbReference type="ARBA" id="ARBA00022603"/>
    </source>
</evidence>
<gene>
    <name evidence="6" type="ORF">JCM17846_18960</name>
</gene>
<evidence type="ECO:0000259" key="5">
    <source>
        <dbReference type="Pfam" id="PF07109"/>
    </source>
</evidence>
<dbReference type="EMBL" id="BKCN01000008">
    <property type="protein sequence ID" value="GER04214.1"/>
    <property type="molecule type" value="Genomic_DNA"/>
</dbReference>
<dbReference type="PROSITE" id="PS51556">
    <property type="entry name" value="SAM_MT_MG_PIX"/>
    <property type="match status" value="1"/>
</dbReference>
<keyword evidence="2 6" id="KW-0808">Transferase</keyword>
<dbReference type="Pfam" id="PF03602">
    <property type="entry name" value="Cons_hypoth95"/>
    <property type="match status" value="1"/>
</dbReference>
<keyword evidence="1 6" id="KW-0489">Methyltransferase</keyword>
<dbReference type="CDD" id="cd02440">
    <property type="entry name" value="AdoMet_MTases"/>
    <property type="match status" value="1"/>
</dbReference>
<organism evidence="6 7">
    <name type="scientific">Iodidimonas nitroreducens</name>
    <dbReference type="NCBI Taxonomy" id="1236968"/>
    <lineage>
        <taxon>Bacteria</taxon>
        <taxon>Pseudomonadati</taxon>
        <taxon>Pseudomonadota</taxon>
        <taxon>Alphaproteobacteria</taxon>
        <taxon>Iodidimonadales</taxon>
        <taxon>Iodidimonadaceae</taxon>
        <taxon>Iodidimonas</taxon>
    </lineage>
</organism>
<dbReference type="InterPro" id="IPR010940">
    <property type="entry name" value="Mg_prot_MeTrfase_C"/>
</dbReference>
<dbReference type="GO" id="GO:0046406">
    <property type="term" value="F:magnesium protoporphyrin IX methyltransferase activity"/>
    <property type="evidence" value="ECO:0007669"/>
    <property type="project" value="UniProtKB-UniRule"/>
</dbReference>
<dbReference type="GO" id="GO:0032259">
    <property type="term" value="P:methylation"/>
    <property type="evidence" value="ECO:0007669"/>
    <property type="project" value="UniProtKB-KW"/>
</dbReference>
<evidence type="ECO:0000313" key="7">
    <source>
        <dbReference type="Proteomes" id="UP000324996"/>
    </source>
</evidence>
<dbReference type="EC" id="2.1.1.11" evidence="4"/>
<dbReference type="InterPro" id="IPR010251">
    <property type="entry name" value="Mg_prot_MeTrfase"/>
</dbReference>
<evidence type="ECO:0000313" key="6">
    <source>
        <dbReference type="EMBL" id="GER04214.1"/>
    </source>
</evidence>
<comment type="caution">
    <text evidence="6">The sequence shown here is derived from an EMBL/GenBank/DDBJ whole genome shotgun (WGS) entry which is preliminary data.</text>
</comment>
<dbReference type="RefSeq" id="WP_042083924.1">
    <property type="nucleotide sequence ID" value="NZ_BKCN01000008.1"/>
</dbReference>
<dbReference type="PANTHER" id="PTHR43464">
    <property type="entry name" value="METHYLTRANSFERASE"/>
    <property type="match status" value="1"/>
</dbReference>
<accession>A0A5A7N8X8</accession>
<dbReference type="Gene3D" id="3.40.50.150">
    <property type="entry name" value="Vaccinia Virus protein VP39"/>
    <property type="match status" value="1"/>
</dbReference>
<keyword evidence="7" id="KW-1185">Reference proteome</keyword>
<protein>
    <recommendedName>
        <fullName evidence="4">Magnesium protoporphyrin IX methyltransferase</fullName>
        <ecNumber evidence="4">2.1.1.11</ecNumber>
    </recommendedName>
</protein>
<sequence length="249" mass="27532">MASNSYIARRGLLLDYFDRTAADAWARITSDAPVSAIRQTVRAGRDEMRRTLLDWMPADLSGCRVLDAGCGTGALAMEAARRGAHVTAIDLSPTLIGIAKERMAQNLSEDMATHPQSGSIRFLSGDMLDRRLITSPQDEARPFDYVVAMDSLIHYQIDDLLAALAALTAVSKGPVLFSFAPRTRLLAMMHLMGRLFPRGDRAPAIEPVAERMLIDRILTDARLADHGPHRTRRIKSGFYISQALEVTRR</sequence>
<proteinExistence type="predicted"/>
<dbReference type="Pfam" id="PF07109">
    <property type="entry name" value="Mg-por_mtran_C"/>
    <property type="match status" value="1"/>
</dbReference>
<dbReference type="SUPFAM" id="SSF53335">
    <property type="entry name" value="S-adenosyl-L-methionine-dependent methyltransferases"/>
    <property type="match status" value="1"/>
</dbReference>
<feature type="domain" description="Magnesium-protoporphyrin IX methyltransferase C-terminal" evidence="5">
    <location>
        <begin position="148"/>
        <end position="248"/>
    </location>
</feature>
<keyword evidence="3" id="KW-0949">S-adenosyl-L-methionine</keyword>
<dbReference type="GO" id="GO:0015995">
    <property type="term" value="P:chlorophyll biosynthetic process"/>
    <property type="evidence" value="ECO:0007669"/>
    <property type="project" value="UniProtKB-UniRule"/>
</dbReference>
<dbReference type="PANTHER" id="PTHR43464:SF19">
    <property type="entry name" value="UBIQUINONE BIOSYNTHESIS O-METHYLTRANSFERASE, MITOCHONDRIAL"/>
    <property type="match status" value="1"/>
</dbReference>
<dbReference type="NCBIfam" id="TIGR02021">
    <property type="entry name" value="BchM-ChlM"/>
    <property type="match status" value="1"/>
</dbReference>
<dbReference type="AlphaFoldDB" id="A0A5A7N8X8"/>